<dbReference type="FunFam" id="1.10.10.10:FF:000322">
    <property type="entry name" value="Probable disease resistance protein At1g63360"/>
    <property type="match status" value="1"/>
</dbReference>
<keyword evidence="6" id="KW-0175">Coiled coil</keyword>
<sequence>MDAQGAVDSLLGWLTTVLVSEAQLLGGVRGDVEFIKDEMESMNGLLLHLTDAQYRDHQVRAWIVGLTRDCGGITLLGGVRGDVEFIKDEMESMNGLLRHRVATRIRELKDRARDVGDRRKRYGVTVPPAPPDKHLHVSPSDDDDRPAAHPGGGLDLQEEKHLRRRELLQMPQTVEDAIKLILEWLQDEQNWWPCIPILGEGAVGIAKSVYDHPLLVSLFPHRLWINHQDIDRTSTDDDGSLYDKVKERLQTQLVTRRWLEAVIAGGLLPPKKFLLLVLHDLPFKDFYYYDLLSGLFRDLENNNSFIHATTILLASRDWDDYNSRYLDTTIFINVHRHIHCPSLFQSRALALSQSHKDPVYQIIEAIEQYCLYDAFAMQMFLHLLYINPYRSQIELKSLYDALGEHRNNTSRIMLMLCYNELPIKYKTCLQYLSIFPPGHTIRRTSLIRRWLAEGLVTDRRSTGKSADHHNKGSSRLAQLDDQAERIFDGLVARGFLRQGETSAAGKIKTCTMHHIVHDFIATDVSFMDTCLPLDLAHRFSSNSGIALQEEASPPESDHPFHGILSLLDSLPGSDQWQLLKVLDLEGCRGLTKKHLKNICKILLLKYLSLRDTDVTQLPKQINKLQCLETLDIRQTEIKAFATNFVMLPMLKHLLAGRKVVSQSSDNKNSHRFKELLATVQLPSGTRKMKKLEILSHADASNNVDDLNDIGELLQLKKLGVILDGKKTKSLDLLFKQIEKLHGCLRSLSIQINHPPASKGTVPKTEQIAALTSPPKLLQSLNISGVTSGLPDWITKLNQLTEITLSETYLGEDAIRDLGKLRILQCLRLWRKSYTGTKLTFNAEEFQHLKSLIVEGCDITNISFVNIGVAPKLQMIIWSFDSVDTVPLSGIDHLPKLKKLELNGDGDMAAVKQAMEGHPNHPVFKHNPSHQRQEDGTD</sequence>
<dbReference type="InterPro" id="IPR041118">
    <property type="entry name" value="Rx_N"/>
</dbReference>
<evidence type="ECO:0000256" key="3">
    <source>
        <dbReference type="ARBA" id="ARBA00022737"/>
    </source>
</evidence>
<evidence type="ECO:0000313" key="11">
    <source>
        <dbReference type="EnsemblPlants" id="OBART11G21450.1"/>
    </source>
</evidence>
<evidence type="ECO:0000256" key="4">
    <source>
        <dbReference type="ARBA" id="ARBA00022741"/>
    </source>
</evidence>
<dbReference type="InterPro" id="IPR027417">
    <property type="entry name" value="P-loop_NTPase"/>
</dbReference>
<name>A0A0D3HPH7_9ORYZ</name>
<dbReference type="Gramene" id="OBART11G21450.1">
    <property type="protein sequence ID" value="OBART11G21450.1"/>
    <property type="gene ID" value="OBART11G21450"/>
</dbReference>
<dbReference type="PaxDb" id="65489-OBART11G21450.1"/>
<dbReference type="HOGENOM" id="CLU_000837_7_1_1"/>
<dbReference type="GO" id="GO:0000166">
    <property type="term" value="F:nucleotide binding"/>
    <property type="evidence" value="ECO:0007669"/>
    <property type="project" value="UniProtKB-KW"/>
</dbReference>
<evidence type="ECO:0000259" key="8">
    <source>
        <dbReference type="Pfam" id="PF18052"/>
    </source>
</evidence>
<dbReference type="SUPFAM" id="SSF52540">
    <property type="entry name" value="P-loop containing nucleoside triphosphate hydrolases"/>
    <property type="match status" value="1"/>
</dbReference>
<feature type="domain" description="Disease resistance R13L4/SHOC-2-like LRR" evidence="10">
    <location>
        <begin position="569"/>
        <end position="922"/>
    </location>
</feature>
<keyword evidence="5" id="KW-0611">Plant defense</keyword>
<dbReference type="InterPro" id="IPR036388">
    <property type="entry name" value="WH-like_DNA-bd_sf"/>
</dbReference>
<evidence type="ECO:0000256" key="6">
    <source>
        <dbReference type="ARBA" id="ARBA00023054"/>
    </source>
</evidence>
<dbReference type="eggNOG" id="KOG4658">
    <property type="taxonomic scope" value="Eukaryota"/>
</dbReference>
<evidence type="ECO:0000259" key="10">
    <source>
        <dbReference type="Pfam" id="PF23598"/>
    </source>
</evidence>
<dbReference type="AlphaFoldDB" id="A0A0D3HPH7"/>
<dbReference type="Pfam" id="PF23559">
    <property type="entry name" value="WHD_DRP"/>
    <property type="match status" value="1"/>
</dbReference>
<evidence type="ECO:0000256" key="2">
    <source>
        <dbReference type="ARBA" id="ARBA00022614"/>
    </source>
</evidence>
<dbReference type="PANTHER" id="PTHR23155:SF1062">
    <property type="entry name" value="OS11G0579400 PROTEIN"/>
    <property type="match status" value="1"/>
</dbReference>
<keyword evidence="3" id="KW-0677">Repeat</keyword>
<keyword evidence="2" id="KW-0433">Leucine-rich repeat</keyword>
<evidence type="ECO:0000256" key="1">
    <source>
        <dbReference type="ARBA" id="ARBA00008894"/>
    </source>
</evidence>
<organism evidence="11">
    <name type="scientific">Oryza barthii</name>
    <dbReference type="NCBI Taxonomy" id="65489"/>
    <lineage>
        <taxon>Eukaryota</taxon>
        <taxon>Viridiplantae</taxon>
        <taxon>Streptophyta</taxon>
        <taxon>Embryophyta</taxon>
        <taxon>Tracheophyta</taxon>
        <taxon>Spermatophyta</taxon>
        <taxon>Magnoliopsida</taxon>
        <taxon>Liliopsida</taxon>
        <taxon>Poales</taxon>
        <taxon>Poaceae</taxon>
        <taxon>BOP clade</taxon>
        <taxon>Oryzoideae</taxon>
        <taxon>Oryzeae</taxon>
        <taxon>Oryzinae</taxon>
        <taxon>Oryza</taxon>
    </lineage>
</organism>
<dbReference type="InterPro" id="IPR032675">
    <property type="entry name" value="LRR_dom_sf"/>
</dbReference>
<protein>
    <submittedName>
        <fullName evidence="11">Uncharacterized protein</fullName>
    </submittedName>
</protein>
<feature type="domain" description="Disease resistance N-terminal" evidence="8">
    <location>
        <begin position="6"/>
        <end position="63"/>
    </location>
</feature>
<evidence type="ECO:0000313" key="12">
    <source>
        <dbReference type="Proteomes" id="UP000026960"/>
    </source>
</evidence>
<dbReference type="InterPro" id="IPR038005">
    <property type="entry name" value="RX-like_CC"/>
</dbReference>
<dbReference type="Proteomes" id="UP000026960">
    <property type="component" value="Chromosome 11"/>
</dbReference>
<dbReference type="Pfam" id="PF18052">
    <property type="entry name" value="Rx_N"/>
    <property type="match status" value="1"/>
</dbReference>
<dbReference type="GO" id="GO:0009626">
    <property type="term" value="P:plant-type hypersensitive response"/>
    <property type="evidence" value="ECO:0007669"/>
    <property type="project" value="UniProtKB-ARBA"/>
</dbReference>
<evidence type="ECO:0000259" key="9">
    <source>
        <dbReference type="Pfam" id="PF23559"/>
    </source>
</evidence>
<reference evidence="11" key="1">
    <citation type="journal article" date="2009" name="Rice">
        <title>De Novo Next Generation Sequencing of Plant Genomes.</title>
        <authorList>
            <person name="Rounsley S."/>
            <person name="Marri P.R."/>
            <person name="Yu Y."/>
            <person name="He R."/>
            <person name="Sisneros N."/>
            <person name="Goicoechea J.L."/>
            <person name="Lee S.J."/>
            <person name="Angelova A."/>
            <person name="Kudrna D."/>
            <person name="Luo M."/>
            <person name="Affourtit J."/>
            <person name="Desany B."/>
            <person name="Knight J."/>
            <person name="Niazi F."/>
            <person name="Egholm M."/>
            <person name="Wing R.A."/>
        </authorList>
    </citation>
    <scope>NUCLEOTIDE SEQUENCE [LARGE SCALE GENOMIC DNA]</scope>
    <source>
        <strain evidence="11">cv. IRGC 105608</strain>
    </source>
</reference>
<dbReference type="CDD" id="cd14798">
    <property type="entry name" value="RX-CC_like"/>
    <property type="match status" value="1"/>
</dbReference>
<keyword evidence="4" id="KW-0547">Nucleotide-binding</keyword>
<accession>A0A0D3HPH7</accession>
<dbReference type="Gene3D" id="3.80.10.10">
    <property type="entry name" value="Ribonuclease Inhibitor"/>
    <property type="match status" value="1"/>
</dbReference>
<comment type="similarity">
    <text evidence="1">Belongs to the disease resistance NB-LRR family.</text>
</comment>
<evidence type="ECO:0000256" key="7">
    <source>
        <dbReference type="SAM" id="MobiDB-lite"/>
    </source>
</evidence>
<dbReference type="Gene3D" id="1.20.5.4130">
    <property type="match status" value="1"/>
</dbReference>
<dbReference type="InterPro" id="IPR058922">
    <property type="entry name" value="WHD_DRP"/>
</dbReference>
<dbReference type="EnsemblPlants" id="OBART11G21450.1">
    <property type="protein sequence ID" value="OBART11G21450.1"/>
    <property type="gene ID" value="OBART11G21450"/>
</dbReference>
<proteinExistence type="inferred from homology"/>
<feature type="domain" description="Disease resistance protein winged helix" evidence="9">
    <location>
        <begin position="434"/>
        <end position="520"/>
    </location>
</feature>
<dbReference type="InterPro" id="IPR044974">
    <property type="entry name" value="Disease_R_plants"/>
</dbReference>
<feature type="region of interest" description="Disordered" evidence="7">
    <location>
        <begin position="119"/>
        <end position="156"/>
    </location>
</feature>
<dbReference type="GO" id="GO:0002758">
    <property type="term" value="P:innate immune response-activating signaling pathway"/>
    <property type="evidence" value="ECO:0007669"/>
    <property type="project" value="UniProtKB-ARBA"/>
</dbReference>
<dbReference type="Gene3D" id="1.10.10.10">
    <property type="entry name" value="Winged helix-like DNA-binding domain superfamily/Winged helix DNA-binding domain"/>
    <property type="match status" value="1"/>
</dbReference>
<dbReference type="InterPro" id="IPR055414">
    <property type="entry name" value="LRR_R13L4/SHOC2-like"/>
</dbReference>
<dbReference type="Pfam" id="PF23598">
    <property type="entry name" value="LRR_14"/>
    <property type="match status" value="1"/>
</dbReference>
<dbReference type="GO" id="GO:0042742">
    <property type="term" value="P:defense response to bacterium"/>
    <property type="evidence" value="ECO:0007669"/>
    <property type="project" value="UniProtKB-ARBA"/>
</dbReference>
<dbReference type="SUPFAM" id="SSF52058">
    <property type="entry name" value="L domain-like"/>
    <property type="match status" value="1"/>
</dbReference>
<feature type="region of interest" description="Disordered" evidence="7">
    <location>
        <begin position="917"/>
        <end position="937"/>
    </location>
</feature>
<dbReference type="STRING" id="65489.A0A0D3HPH7"/>
<keyword evidence="12" id="KW-1185">Reference proteome</keyword>
<dbReference type="PANTHER" id="PTHR23155">
    <property type="entry name" value="DISEASE RESISTANCE PROTEIN RP"/>
    <property type="match status" value="1"/>
</dbReference>
<reference evidence="11" key="2">
    <citation type="submission" date="2015-03" db="UniProtKB">
        <authorList>
            <consortium name="EnsemblPlants"/>
        </authorList>
    </citation>
    <scope>IDENTIFICATION</scope>
</reference>
<evidence type="ECO:0000256" key="5">
    <source>
        <dbReference type="ARBA" id="ARBA00022821"/>
    </source>
</evidence>